<dbReference type="EMBL" id="BAAAEU010000005">
    <property type="protein sequence ID" value="GAA0710049.1"/>
    <property type="molecule type" value="Genomic_DNA"/>
</dbReference>
<dbReference type="RefSeq" id="WP_343787996.1">
    <property type="nucleotide sequence ID" value="NZ_BAAAEU010000005.1"/>
</dbReference>
<evidence type="ECO:0000313" key="2">
    <source>
        <dbReference type="Proteomes" id="UP001501523"/>
    </source>
</evidence>
<accession>A0ABP3TKH6</accession>
<dbReference type="Pfam" id="PF05013">
    <property type="entry name" value="FGase"/>
    <property type="match status" value="1"/>
</dbReference>
<reference evidence="2" key="1">
    <citation type="journal article" date="2019" name="Int. J. Syst. Evol. Microbiol.">
        <title>The Global Catalogue of Microorganisms (GCM) 10K type strain sequencing project: providing services to taxonomists for standard genome sequencing and annotation.</title>
        <authorList>
            <consortium name="The Broad Institute Genomics Platform"/>
            <consortium name="The Broad Institute Genome Sequencing Center for Infectious Disease"/>
            <person name="Wu L."/>
            <person name="Ma J."/>
        </authorList>
    </citation>
    <scope>NUCLEOTIDE SEQUENCE [LARGE SCALE GENOMIC DNA]</scope>
    <source>
        <strain evidence="2">JCM 15421</strain>
    </source>
</reference>
<keyword evidence="2" id="KW-1185">Reference proteome</keyword>
<comment type="caution">
    <text evidence="1">The sequence shown here is derived from an EMBL/GenBank/DDBJ whole genome shotgun (WGS) entry which is preliminary data.</text>
</comment>
<proteinExistence type="predicted"/>
<dbReference type="Proteomes" id="UP001501523">
    <property type="component" value="Unassembled WGS sequence"/>
</dbReference>
<sequence length="271" mass="29736">MTIADDSLRVPGAARLPSLLGADEPSAFTVAHADGRSPFVLICDHAGQRLPRALGDLGVSATELQRHIAWDIGAAGLARELARRLDAFVITQPWSRLVIDCNRPPSAPGSIVTRSEHTDIPGNRNLSAHDAQARVREIFEPYHARVAAELDRRALAKRPTILVSVHSFTPVYAGVARPWHLGVLYHRDARVAQALLALMREDGRWVVGDNEPYTVSDATDYAIPVHGERRGLPHVELEVRQDLISYSAGQAEWAERLAGWLVRLPDFGDPG</sequence>
<dbReference type="InterPro" id="IPR011227">
    <property type="entry name" value="UCP029730"/>
</dbReference>
<dbReference type="SUPFAM" id="SSF53187">
    <property type="entry name" value="Zn-dependent exopeptidases"/>
    <property type="match status" value="1"/>
</dbReference>
<organism evidence="1 2">
    <name type="scientific">Dokdonella soli</name>
    <dbReference type="NCBI Taxonomy" id="529810"/>
    <lineage>
        <taxon>Bacteria</taxon>
        <taxon>Pseudomonadati</taxon>
        <taxon>Pseudomonadota</taxon>
        <taxon>Gammaproteobacteria</taxon>
        <taxon>Lysobacterales</taxon>
        <taxon>Rhodanobacteraceae</taxon>
        <taxon>Dokdonella</taxon>
    </lineage>
</organism>
<dbReference type="Gene3D" id="3.40.630.40">
    <property type="entry name" value="Zn-dependent exopeptidases"/>
    <property type="match status" value="1"/>
</dbReference>
<gene>
    <name evidence="1" type="ORF">GCM10009105_10970</name>
</gene>
<dbReference type="PIRSF" id="PIRSF029730">
    <property type="entry name" value="UCP029730"/>
    <property type="match status" value="1"/>
</dbReference>
<dbReference type="InterPro" id="IPR007709">
    <property type="entry name" value="N-FG_amidohydro"/>
</dbReference>
<protein>
    <submittedName>
        <fullName evidence="1">N-formylglutamate amidohydrolase</fullName>
    </submittedName>
</protein>
<evidence type="ECO:0000313" key="1">
    <source>
        <dbReference type="EMBL" id="GAA0710049.1"/>
    </source>
</evidence>
<name>A0ABP3TKH6_9GAMM</name>